<evidence type="ECO:0000313" key="3">
    <source>
        <dbReference type="Proteomes" id="UP000515976"/>
    </source>
</evidence>
<dbReference type="EMBL" id="CP060712">
    <property type="protein sequence ID" value="QNN49152.1"/>
    <property type="molecule type" value="Genomic_DNA"/>
</dbReference>
<sequence>MRASTGDHIVLAGERVDSPVRGGEVVSAGPGGDPPYTVRWDDGRTSTIYPAAGAVLKVVEGEERHADVVARPELGTMRQWTVRVTLFERGDDTTATVAMLADSPEALTARGTSHRSAADPPDAHIGDEVAVARALHHLADRILGTVEEDITSATGAEEVHVRSR</sequence>
<dbReference type="SUPFAM" id="SSF143212">
    <property type="entry name" value="Rv2632c-like"/>
    <property type="match status" value="1"/>
</dbReference>
<keyword evidence="3" id="KW-1185">Reference proteome</keyword>
<dbReference type="InterPro" id="IPR015057">
    <property type="entry name" value="Rv2632c-like"/>
</dbReference>
<organism evidence="2 3">
    <name type="scientific">Phycicoccus endophyticus</name>
    <dbReference type="NCBI Taxonomy" id="1690220"/>
    <lineage>
        <taxon>Bacteria</taxon>
        <taxon>Bacillati</taxon>
        <taxon>Actinomycetota</taxon>
        <taxon>Actinomycetes</taxon>
        <taxon>Micrococcales</taxon>
        <taxon>Intrasporangiaceae</taxon>
        <taxon>Phycicoccus</taxon>
    </lineage>
</organism>
<accession>A0A7G9R0M7</accession>
<dbReference type="Proteomes" id="UP000515976">
    <property type="component" value="Chromosome"/>
</dbReference>
<evidence type="ECO:0000313" key="2">
    <source>
        <dbReference type="EMBL" id="QNN49152.1"/>
    </source>
</evidence>
<proteinExistence type="predicted"/>
<feature type="domain" description="DUF1918" evidence="1">
    <location>
        <begin position="1"/>
        <end position="54"/>
    </location>
</feature>
<evidence type="ECO:0000259" key="1">
    <source>
        <dbReference type="Pfam" id="PF08940"/>
    </source>
</evidence>
<dbReference type="Pfam" id="PF08962">
    <property type="entry name" value="Rv2632c-like"/>
    <property type="match status" value="1"/>
</dbReference>
<dbReference type="Gene3D" id="2.30.30.440">
    <property type="entry name" value="Domain of unknown function DUF1918"/>
    <property type="match status" value="1"/>
</dbReference>
<dbReference type="Pfam" id="PF08940">
    <property type="entry name" value="DUF1918"/>
    <property type="match status" value="1"/>
</dbReference>
<dbReference type="AlphaFoldDB" id="A0A7G9R0M7"/>
<dbReference type="Gene3D" id="3.30.160.240">
    <property type="entry name" value="Rv1738"/>
    <property type="match status" value="1"/>
</dbReference>
<dbReference type="RefSeq" id="WP_166101122.1">
    <property type="nucleotide sequence ID" value="NZ_BMMY01000006.1"/>
</dbReference>
<name>A0A7G9R0M7_9MICO</name>
<dbReference type="KEGG" id="pei:H9L10_13095"/>
<reference evidence="2 3" key="1">
    <citation type="submission" date="2020-08" db="EMBL/GenBank/DDBJ databases">
        <title>Genome sequence of Phycicoccus endophyticus JCM 31784T.</title>
        <authorList>
            <person name="Hyun D.-W."/>
            <person name="Bae J.-W."/>
        </authorList>
    </citation>
    <scope>NUCLEOTIDE SEQUENCE [LARGE SCALE GENOMIC DNA]</scope>
    <source>
        <strain evidence="2 3">JCM 31784</strain>
    </source>
</reference>
<gene>
    <name evidence="2" type="ORF">H9L10_13095</name>
</gene>
<dbReference type="InterPro" id="IPR038070">
    <property type="entry name" value="Rv2632c-like_sf"/>
</dbReference>
<dbReference type="InterPro" id="IPR015035">
    <property type="entry name" value="DUF1918"/>
</dbReference>
<protein>
    <submittedName>
        <fullName evidence="2">DUF1876 family protein</fullName>
    </submittedName>
</protein>
<dbReference type="SUPFAM" id="SSF50118">
    <property type="entry name" value="Cell growth inhibitor/plasmid maintenance toxic component"/>
    <property type="match status" value="1"/>
</dbReference>